<dbReference type="Gene3D" id="3.90.550.10">
    <property type="entry name" value="Spore Coat Polysaccharide Biosynthesis Protein SpsA, Chain A"/>
    <property type="match status" value="1"/>
</dbReference>
<dbReference type="EMBL" id="DRQG01000084">
    <property type="protein sequence ID" value="HGY55801.1"/>
    <property type="molecule type" value="Genomic_DNA"/>
</dbReference>
<dbReference type="GO" id="GO:0016779">
    <property type="term" value="F:nucleotidyltransferase activity"/>
    <property type="evidence" value="ECO:0007669"/>
    <property type="project" value="UniProtKB-ARBA"/>
</dbReference>
<dbReference type="CDD" id="cd04182">
    <property type="entry name" value="GT_2_like_f"/>
    <property type="match status" value="1"/>
</dbReference>
<evidence type="ECO:0000259" key="1">
    <source>
        <dbReference type="Pfam" id="PF12804"/>
    </source>
</evidence>
<comment type="caution">
    <text evidence="2">The sequence shown here is derived from an EMBL/GenBank/DDBJ whole genome shotgun (WGS) entry which is preliminary data.</text>
</comment>
<gene>
    <name evidence="2" type="ORF">ENK44_08875</name>
</gene>
<evidence type="ECO:0000313" key="2">
    <source>
        <dbReference type="EMBL" id="HGY55801.1"/>
    </source>
</evidence>
<protein>
    <submittedName>
        <fullName evidence="2">Nucleotidyltransferase family protein</fullName>
    </submittedName>
</protein>
<dbReference type="PANTHER" id="PTHR43777:SF1">
    <property type="entry name" value="MOLYBDENUM COFACTOR CYTIDYLYLTRANSFERASE"/>
    <property type="match status" value="1"/>
</dbReference>
<dbReference type="Pfam" id="PF12804">
    <property type="entry name" value="NTP_transf_3"/>
    <property type="match status" value="1"/>
</dbReference>
<dbReference type="Proteomes" id="UP000885779">
    <property type="component" value="Unassembled WGS sequence"/>
</dbReference>
<organism evidence="2">
    <name type="scientific">Caldithrix abyssi</name>
    <dbReference type="NCBI Taxonomy" id="187145"/>
    <lineage>
        <taxon>Bacteria</taxon>
        <taxon>Pseudomonadati</taxon>
        <taxon>Calditrichota</taxon>
        <taxon>Calditrichia</taxon>
        <taxon>Calditrichales</taxon>
        <taxon>Calditrichaceae</taxon>
        <taxon>Caldithrix</taxon>
    </lineage>
</organism>
<dbReference type="InterPro" id="IPR029044">
    <property type="entry name" value="Nucleotide-diphossugar_trans"/>
</dbReference>
<reference evidence="2" key="1">
    <citation type="journal article" date="2020" name="mSystems">
        <title>Genome- and Community-Level Interaction Insights into Carbon Utilization and Element Cycling Functions of Hydrothermarchaeota in Hydrothermal Sediment.</title>
        <authorList>
            <person name="Zhou Z."/>
            <person name="Liu Y."/>
            <person name="Xu W."/>
            <person name="Pan J."/>
            <person name="Luo Z.H."/>
            <person name="Li M."/>
        </authorList>
    </citation>
    <scope>NUCLEOTIDE SEQUENCE [LARGE SCALE GENOMIC DNA]</scope>
    <source>
        <strain evidence="2">HyVt-577</strain>
    </source>
</reference>
<name>A0A7V4WVV7_CALAY</name>
<accession>A0A7V4WVV7</accession>
<dbReference type="PANTHER" id="PTHR43777">
    <property type="entry name" value="MOLYBDENUM COFACTOR CYTIDYLYLTRANSFERASE"/>
    <property type="match status" value="1"/>
</dbReference>
<sequence>MIAGVLLAAGNSSRMGQPKALLPFNGVSFIDTILSNLNKAGCHPLISILGEKADLICKQTDVDHFMCVNNPHPEQGMLSSLQLAIRQLPAEVTGFILSLVDHPAVQADTYQALYKKALDNPERIIIPDFFGQHGHPVYFGRVFFEALLNAPAHLGARHVVESNRNRVIYLPVDDEGVILDIDTPEDYNRLVH</sequence>
<feature type="domain" description="MobA-like NTP transferase" evidence="1">
    <location>
        <begin position="4"/>
        <end position="163"/>
    </location>
</feature>
<proteinExistence type="predicted"/>
<dbReference type="SUPFAM" id="SSF53448">
    <property type="entry name" value="Nucleotide-diphospho-sugar transferases"/>
    <property type="match status" value="1"/>
</dbReference>
<dbReference type="AlphaFoldDB" id="A0A7V4WVV7"/>
<dbReference type="InterPro" id="IPR025877">
    <property type="entry name" value="MobA-like_NTP_Trfase"/>
</dbReference>